<feature type="transmembrane region" description="Helical" evidence="7">
    <location>
        <begin position="106"/>
        <end position="127"/>
    </location>
</feature>
<feature type="transmembrane region" description="Helical" evidence="7">
    <location>
        <begin position="139"/>
        <end position="158"/>
    </location>
</feature>
<dbReference type="PROSITE" id="PS50850">
    <property type="entry name" value="MFS"/>
    <property type="match status" value="1"/>
</dbReference>
<feature type="transmembrane region" description="Helical" evidence="7">
    <location>
        <begin position="386"/>
        <end position="406"/>
    </location>
</feature>
<keyword evidence="4 7" id="KW-0812">Transmembrane</keyword>
<comment type="similarity">
    <text evidence="2">Belongs to the major facilitator superfamily.</text>
</comment>
<dbReference type="InterPro" id="IPR036259">
    <property type="entry name" value="MFS_trans_sf"/>
</dbReference>
<dbReference type="AlphaFoldDB" id="V9R874"/>
<gene>
    <name evidence="9" type="ORF">EMUR_03945</name>
</gene>
<feature type="transmembrane region" description="Helical" evidence="7">
    <location>
        <begin position="12"/>
        <end position="32"/>
    </location>
</feature>
<dbReference type="HOGENOM" id="CLU_001265_62_2_5"/>
<dbReference type="GO" id="GO:0022857">
    <property type="term" value="F:transmembrane transporter activity"/>
    <property type="evidence" value="ECO:0007669"/>
    <property type="project" value="InterPro"/>
</dbReference>
<dbReference type="Gene3D" id="1.20.1250.20">
    <property type="entry name" value="MFS general substrate transporter like domains"/>
    <property type="match status" value="2"/>
</dbReference>
<dbReference type="STRING" id="1423892.EMUR_03945"/>
<keyword evidence="6 7" id="KW-0472">Membrane</keyword>
<evidence type="ECO:0000256" key="3">
    <source>
        <dbReference type="ARBA" id="ARBA00022448"/>
    </source>
</evidence>
<dbReference type="InterPro" id="IPR051788">
    <property type="entry name" value="MFS_Transporter"/>
</dbReference>
<dbReference type="GO" id="GO:0005886">
    <property type="term" value="C:plasma membrane"/>
    <property type="evidence" value="ECO:0007669"/>
    <property type="project" value="UniProtKB-SubCell"/>
</dbReference>
<feature type="transmembrane region" description="Helical" evidence="7">
    <location>
        <begin position="52"/>
        <end position="69"/>
    </location>
</feature>
<feature type="transmembrane region" description="Helical" evidence="7">
    <location>
        <begin position="250"/>
        <end position="271"/>
    </location>
</feature>
<evidence type="ECO:0000256" key="5">
    <source>
        <dbReference type="ARBA" id="ARBA00022989"/>
    </source>
</evidence>
<evidence type="ECO:0000256" key="4">
    <source>
        <dbReference type="ARBA" id="ARBA00022692"/>
    </source>
</evidence>
<evidence type="ECO:0000256" key="6">
    <source>
        <dbReference type="ARBA" id="ARBA00023136"/>
    </source>
</evidence>
<feature type="transmembrane region" description="Helical" evidence="7">
    <location>
        <begin position="335"/>
        <end position="366"/>
    </location>
</feature>
<feature type="transmembrane region" description="Helical" evidence="7">
    <location>
        <begin position="164"/>
        <end position="187"/>
    </location>
</feature>
<evidence type="ECO:0000313" key="9">
    <source>
        <dbReference type="EMBL" id="AHC39493.1"/>
    </source>
</evidence>
<name>V9R874_9RICK</name>
<feature type="transmembrane region" description="Helical" evidence="7">
    <location>
        <begin position="208"/>
        <end position="230"/>
    </location>
</feature>
<dbReference type="Pfam" id="PF07690">
    <property type="entry name" value="MFS_1"/>
    <property type="match status" value="1"/>
</dbReference>
<dbReference type="PATRIC" id="fig|1423892.3.peg.810"/>
<keyword evidence="3" id="KW-0813">Transport</keyword>
<proteinExistence type="inferred from homology"/>
<accession>V9R874</accession>
<evidence type="ECO:0000313" key="10">
    <source>
        <dbReference type="Proteomes" id="UP000018689"/>
    </source>
</evidence>
<dbReference type="KEGG" id="emr:EMUR_03945"/>
<dbReference type="InterPro" id="IPR011701">
    <property type="entry name" value="MFS"/>
</dbReference>
<keyword evidence="5 7" id="KW-1133">Transmembrane helix</keyword>
<evidence type="ECO:0000256" key="2">
    <source>
        <dbReference type="ARBA" id="ARBA00008335"/>
    </source>
</evidence>
<comment type="subcellular location">
    <subcellularLocation>
        <location evidence="1">Cell inner membrane</location>
        <topology evidence="1">Multi-pass membrane protein</topology>
    </subcellularLocation>
</comment>
<protein>
    <submittedName>
        <fullName evidence="9">Bicyclomycin resistance protein</fullName>
    </submittedName>
</protein>
<dbReference type="PANTHER" id="PTHR23514:SF3">
    <property type="entry name" value="BYPASS OF STOP CODON PROTEIN 6"/>
    <property type="match status" value="1"/>
</dbReference>
<feature type="domain" description="Major facilitator superfamily (MFS) profile" evidence="8">
    <location>
        <begin position="8"/>
        <end position="408"/>
    </location>
</feature>
<feature type="transmembrane region" description="Helical" evidence="7">
    <location>
        <begin position="278"/>
        <end position="297"/>
    </location>
</feature>
<sequence length="412" mass="45478">MRDVLNRKFLSWFLVSMFYAYQYILRVMPNIIGSMSMEKFKISAMAFGQFSGLYYIGYTLAHIPIGIFLDKYGPKIVLPICVVLTIMGLVPLLVSDVWLFSQIGRMITGIGSAGSALGLFKVASMYYGNRFVKMSGISIIIGLLGAMYGGLPVLSLLNKFGWETFFIVFIAVGAAMALLLYLCMLPYDQVANLDSNKSLCDKVKLVIFNKYIIIISLLAGFMVGPLEGFADGWVTSFLRAVGNIDKETSALLPSIIFIGVCTGAFILPYMLEDKSFNAWNILIISAFGMMIPFLILYINSSSIVLVTILFFLIGFFSAYQIIATCKVLSYVNDSVVALATAVNNMIVMAFGYFFHTAVSCVIVLLWDGKVMDAEPVYTKALMLKSMLFIPGGLLVGAIGFMSLKYLSRKESK</sequence>
<feature type="transmembrane region" description="Helical" evidence="7">
    <location>
        <begin position="76"/>
        <end position="94"/>
    </location>
</feature>
<organism evidence="9 10">
    <name type="scientific">Ehrlichia muris AS145</name>
    <dbReference type="NCBI Taxonomy" id="1423892"/>
    <lineage>
        <taxon>Bacteria</taxon>
        <taxon>Pseudomonadati</taxon>
        <taxon>Pseudomonadota</taxon>
        <taxon>Alphaproteobacteria</taxon>
        <taxon>Rickettsiales</taxon>
        <taxon>Anaplasmataceae</taxon>
        <taxon>Ehrlichia</taxon>
    </lineage>
</organism>
<dbReference type="SUPFAM" id="SSF103473">
    <property type="entry name" value="MFS general substrate transporter"/>
    <property type="match status" value="1"/>
</dbReference>
<feature type="transmembrane region" description="Helical" evidence="7">
    <location>
        <begin position="303"/>
        <end position="323"/>
    </location>
</feature>
<evidence type="ECO:0000256" key="1">
    <source>
        <dbReference type="ARBA" id="ARBA00004429"/>
    </source>
</evidence>
<dbReference type="PANTHER" id="PTHR23514">
    <property type="entry name" value="BYPASS OF STOP CODON PROTEIN 6"/>
    <property type="match status" value="1"/>
</dbReference>
<dbReference type="OrthoDB" id="272777at2"/>
<evidence type="ECO:0000256" key="7">
    <source>
        <dbReference type="SAM" id="Phobius"/>
    </source>
</evidence>
<reference evidence="9 10" key="1">
    <citation type="journal article" date="2014" name="Genome Announc.">
        <title>Complete Genome Sequence of Ehrlichia muris Strain AS145T, a Model Monocytotropic Ehrlichia Strain.</title>
        <authorList>
            <person name="Thirumalapura N.R."/>
            <person name="Qin X."/>
            <person name="Kuriakose J.A."/>
            <person name="Walker D.H."/>
        </authorList>
    </citation>
    <scope>NUCLEOTIDE SEQUENCE [LARGE SCALE GENOMIC DNA]</scope>
    <source>
        <strain evidence="10">AS154</strain>
    </source>
</reference>
<dbReference type="InterPro" id="IPR020846">
    <property type="entry name" value="MFS_dom"/>
</dbReference>
<keyword evidence="10" id="KW-1185">Reference proteome</keyword>
<dbReference type="EMBL" id="CP006917">
    <property type="protein sequence ID" value="AHC39493.1"/>
    <property type="molecule type" value="Genomic_DNA"/>
</dbReference>
<evidence type="ECO:0000259" key="8">
    <source>
        <dbReference type="PROSITE" id="PS50850"/>
    </source>
</evidence>
<dbReference type="Proteomes" id="UP000018689">
    <property type="component" value="Chromosome"/>
</dbReference>